<reference evidence="2 3" key="1">
    <citation type="submission" date="2016-11" db="EMBL/GenBank/DDBJ databases">
        <authorList>
            <consortium name="Pathogen Informatics"/>
        </authorList>
    </citation>
    <scope>NUCLEOTIDE SEQUENCE [LARGE SCALE GENOMIC DNA]</scope>
    <source>
        <strain evidence="2 3">911</strain>
    </source>
</reference>
<gene>
    <name evidence="2" type="ORF">SAMEA2259716_04194</name>
</gene>
<protein>
    <submittedName>
        <fullName evidence="2">Uncharacterized protein</fullName>
    </submittedName>
</protein>
<feature type="region of interest" description="Disordered" evidence="1">
    <location>
        <begin position="61"/>
        <end position="87"/>
    </location>
</feature>
<evidence type="ECO:0000256" key="1">
    <source>
        <dbReference type="SAM" id="MobiDB-lite"/>
    </source>
</evidence>
<proteinExistence type="predicted"/>
<name>A0A1U1B5M5_9MYCO</name>
<dbReference type="AlphaFoldDB" id="A0A1U1B5M5"/>
<sequence>MAPNTATAAVRSGPLGKVVAIRASAVGEATAAPTPWMRRKIARPMSSCARPTPMEARVNNVMPPMKTRLRPKVSPRRPPSSISPPKDNMYAVITQLRVASLRCSSA</sequence>
<dbReference type="Proteomes" id="UP000190074">
    <property type="component" value="Unassembled WGS sequence"/>
</dbReference>
<dbReference type="EMBL" id="FVGW01000009">
    <property type="protein sequence ID" value="SKM48312.1"/>
    <property type="molecule type" value="Genomic_DNA"/>
</dbReference>
<organism evidence="2 3">
    <name type="scientific">Mycobacteroides abscessus subsp. massiliense</name>
    <dbReference type="NCBI Taxonomy" id="1962118"/>
    <lineage>
        <taxon>Bacteria</taxon>
        <taxon>Bacillati</taxon>
        <taxon>Actinomycetota</taxon>
        <taxon>Actinomycetes</taxon>
        <taxon>Mycobacteriales</taxon>
        <taxon>Mycobacteriaceae</taxon>
        <taxon>Mycobacteroides</taxon>
        <taxon>Mycobacteroides abscessus</taxon>
    </lineage>
</organism>
<evidence type="ECO:0000313" key="3">
    <source>
        <dbReference type="Proteomes" id="UP000190074"/>
    </source>
</evidence>
<evidence type="ECO:0000313" key="2">
    <source>
        <dbReference type="EMBL" id="SKM48312.1"/>
    </source>
</evidence>
<accession>A0A1U1B5M5</accession>